<dbReference type="AlphaFoldDB" id="A0A7S0G2P7"/>
<accession>A0A7S0G2P7</accession>
<evidence type="ECO:0000256" key="5">
    <source>
        <dbReference type="ARBA" id="ARBA00022737"/>
    </source>
</evidence>
<evidence type="ECO:0000256" key="14">
    <source>
        <dbReference type="ARBA" id="ARBA00046271"/>
    </source>
</evidence>
<dbReference type="InterPro" id="IPR003959">
    <property type="entry name" value="ATPase_AAA_core"/>
</dbReference>
<name>A0A7S0G2P7_9RHOD</name>
<dbReference type="PANTHER" id="PTHR23077">
    <property type="entry name" value="AAA-FAMILY ATPASE"/>
    <property type="match status" value="1"/>
</dbReference>
<reference evidence="18" key="1">
    <citation type="submission" date="2021-01" db="EMBL/GenBank/DDBJ databases">
        <authorList>
            <person name="Corre E."/>
            <person name="Pelletier E."/>
            <person name="Niang G."/>
            <person name="Scheremetjew M."/>
            <person name="Finn R."/>
            <person name="Kale V."/>
            <person name="Holt S."/>
            <person name="Cochrane G."/>
            <person name="Meng A."/>
            <person name="Brown T."/>
            <person name="Cohen L."/>
        </authorList>
    </citation>
    <scope>NUCLEOTIDE SEQUENCE</scope>
    <source>
        <strain evidence="18">UTEX LB 2760</strain>
    </source>
</reference>
<sequence length="558" mass="60663">MKDVRGAQARRKVDEMLASLCPVYQYSQSSLTNEDKQPAPLPMTVLTGFKGSGKSFMGAAVARVLREDPKIHARTVWMRCRVHSSEPVEVSCRRLQTAIMSAYRCRPSLLVLDDFDLLASADSEDPAAHQQTASRGPSIAAAFIESLRRVGDGSCGIGVLVTCNSHSALAKEITSFGHISENVNILPPDAHMRAQLFAMFASRIWKELLSKSDTELKEVEESIFREMATADGFSPLDIQRVVERISASHLSPGLTPSNIAEAVQSYTPTLLIGSKAREVDKAVATFSRVGGLAKAKQIMRESLEFPTRFAHVFSKAPLRVQSGCMLFGPSGCGKTYFAAAASAEFAIRMISVKGPELLNKYIGSSEAAVRDAFTRASAARPCILFFDEFESVAPKRGGDTTGVSDRIVNTLLTSMDGVEALEGVFVIGATSRPDLIDPALLRPGRLDKWISIDVPDEKEREDILRVVSSELTLADDVDLGLLARETPNYTGADLQALMYSAQLKLIQGTGDVKGGEIKTGEGRRVSMEHVEGALAESRPSLSSSEIAGYRKKMERFYT</sequence>
<dbReference type="Gene3D" id="3.40.50.300">
    <property type="entry name" value="P-loop containing nucleotide triphosphate hydrolases"/>
    <property type="match status" value="2"/>
</dbReference>
<evidence type="ECO:0000256" key="13">
    <source>
        <dbReference type="ARBA" id="ARBA00034532"/>
    </source>
</evidence>
<keyword evidence="4" id="KW-0963">Cytoplasm</keyword>
<evidence type="ECO:0000256" key="10">
    <source>
        <dbReference type="ARBA" id="ARBA00023136"/>
    </source>
</evidence>
<dbReference type="GO" id="GO:0005524">
    <property type="term" value="F:ATP binding"/>
    <property type="evidence" value="ECO:0007669"/>
    <property type="project" value="UniProtKB-KW"/>
</dbReference>
<evidence type="ECO:0000256" key="12">
    <source>
        <dbReference type="ARBA" id="ARBA00032509"/>
    </source>
</evidence>
<keyword evidence="9" id="KW-0653">Protein transport</keyword>
<evidence type="ECO:0000256" key="2">
    <source>
        <dbReference type="ARBA" id="ARBA00006914"/>
    </source>
</evidence>
<evidence type="ECO:0000256" key="15">
    <source>
        <dbReference type="ARBA" id="ARBA00064205"/>
    </source>
</evidence>
<dbReference type="InterPro" id="IPR041569">
    <property type="entry name" value="AAA_lid_3"/>
</dbReference>
<comment type="subcellular location">
    <subcellularLocation>
        <location evidence="1">Cytoplasm</location>
        <location evidence="1">Cytosol</location>
    </subcellularLocation>
    <subcellularLocation>
        <location evidence="14">Peroxisome membrane</location>
    </subcellularLocation>
</comment>
<dbReference type="InterPro" id="IPR050168">
    <property type="entry name" value="AAA_ATPase_domain"/>
</dbReference>
<keyword evidence="10" id="KW-0472">Membrane</keyword>
<evidence type="ECO:0000256" key="7">
    <source>
        <dbReference type="ARBA" id="ARBA00022801"/>
    </source>
</evidence>
<dbReference type="GO" id="GO:0005778">
    <property type="term" value="C:peroxisomal membrane"/>
    <property type="evidence" value="ECO:0007669"/>
    <property type="project" value="UniProtKB-SubCell"/>
</dbReference>
<dbReference type="SUPFAM" id="SSF52540">
    <property type="entry name" value="P-loop containing nucleoside triphosphate hydrolases"/>
    <property type="match status" value="2"/>
</dbReference>
<dbReference type="EMBL" id="HBEK01008590">
    <property type="protein sequence ID" value="CAD8394723.1"/>
    <property type="molecule type" value="Transcribed_RNA"/>
</dbReference>
<dbReference type="FunFam" id="3.40.50.300:FF:000149">
    <property type="entry name" value="Nuclear valosin-containing protein-like"/>
    <property type="match status" value="1"/>
</dbReference>
<dbReference type="GO" id="GO:0016887">
    <property type="term" value="F:ATP hydrolysis activity"/>
    <property type="evidence" value="ECO:0007669"/>
    <property type="project" value="InterPro"/>
</dbReference>
<dbReference type="InterPro" id="IPR003593">
    <property type="entry name" value="AAA+_ATPase"/>
</dbReference>
<feature type="domain" description="AAA+ ATPase" evidence="17">
    <location>
        <begin position="320"/>
        <end position="456"/>
    </location>
</feature>
<dbReference type="InterPro" id="IPR003960">
    <property type="entry name" value="ATPase_AAA_CS"/>
</dbReference>
<dbReference type="FunFam" id="1.10.8.60:FF:000105">
    <property type="entry name" value="PeRoXisome assembly factor"/>
    <property type="match status" value="1"/>
</dbReference>
<keyword evidence="8 16" id="KW-0067">ATP-binding</keyword>
<evidence type="ECO:0000256" key="11">
    <source>
        <dbReference type="ARBA" id="ARBA00023140"/>
    </source>
</evidence>
<dbReference type="Gene3D" id="1.10.8.60">
    <property type="match status" value="2"/>
</dbReference>
<dbReference type="Pfam" id="PF00004">
    <property type="entry name" value="AAA"/>
    <property type="match status" value="2"/>
</dbReference>
<dbReference type="PROSITE" id="PS00674">
    <property type="entry name" value="AAA"/>
    <property type="match status" value="1"/>
</dbReference>
<protein>
    <recommendedName>
        <fullName evidence="13">Peroxisomal ATPase PEX1</fullName>
    </recommendedName>
    <alternativeName>
        <fullName evidence="12">Peroxin-1</fullName>
    </alternativeName>
</protein>
<dbReference type="GO" id="GO:0005829">
    <property type="term" value="C:cytosol"/>
    <property type="evidence" value="ECO:0007669"/>
    <property type="project" value="UniProtKB-SubCell"/>
</dbReference>
<dbReference type="SMART" id="SM00382">
    <property type="entry name" value="AAA"/>
    <property type="match status" value="2"/>
</dbReference>
<evidence type="ECO:0000259" key="17">
    <source>
        <dbReference type="SMART" id="SM00382"/>
    </source>
</evidence>
<gene>
    <name evidence="18" type="ORF">RMAR0315_LOCUS4708</name>
</gene>
<feature type="domain" description="AAA+ ATPase" evidence="17">
    <location>
        <begin position="40"/>
        <end position="189"/>
    </location>
</feature>
<evidence type="ECO:0000256" key="9">
    <source>
        <dbReference type="ARBA" id="ARBA00022927"/>
    </source>
</evidence>
<evidence type="ECO:0000256" key="16">
    <source>
        <dbReference type="RuleBase" id="RU003651"/>
    </source>
</evidence>
<keyword evidence="5" id="KW-0677">Repeat</keyword>
<keyword evidence="6 16" id="KW-0547">Nucleotide-binding</keyword>
<evidence type="ECO:0000256" key="4">
    <source>
        <dbReference type="ARBA" id="ARBA00022490"/>
    </source>
</evidence>
<evidence type="ECO:0000256" key="3">
    <source>
        <dbReference type="ARBA" id="ARBA00022448"/>
    </source>
</evidence>
<keyword evidence="7" id="KW-0378">Hydrolase</keyword>
<evidence type="ECO:0000256" key="6">
    <source>
        <dbReference type="ARBA" id="ARBA00022741"/>
    </source>
</evidence>
<keyword evidence="11" id="KW-0576">Peroxisome</keyword>
<dbReference type="Pfam" id="PF17862">
    <property type="entry name" value="AAA_lid_3"/>
    <property type="match status" value="1"/>
</dbReference>
<comment type="similarity">
    <text evidence="2 16">Belongs to the AAA ATPase family.</text>
</comment>
<evidence type="ECO:0000313" key="18">
    <source>
        <dbReference type="EMBL" id="CAD8394723.1"/>
    </source>
</evidence>
<keyword evidence="3" id="KW-0813">Transport</keyword>
<evidence type="ECO:0000256" key="8">
    <source>
        <dbReference type="ARBA" id="ARBA00022840"/>
    </source>
</evidence>
<dbReference type="PANTHER" id="PTHR23077:SF12">
    <property type="entry name" value="PEROXISOMAL ATPASE PEX1"/>
    <property type="match status" value="1"/>
</dbReference>
<comment type="subunit">
    <text evidence="15">Interacts with PEX6; forming the PEX1-PEX6 AAA ATPase complex, which is composed of a heterohexamer formed by a trimer of PEX1-PEX6 dimers.</text>
</comment>
<dbReference type="GO" id="GO:0016558">
    <property type="term" value="P:protein import into peroxisome matrix"/>
    <property type="evidence" value="ECO:0007669"/>
    <property type="project" value="TreeGrafter"/>
</dbReference>
<organism evidence="18">
    <name type="scientific">Rhodosorus marinus</name>
    <dbReference type="NCBI Taxonomy" id="101924"/>
    <lineage>
        <taxon>Eukaryota</taxon>
        <taxon>Rhodophyta</taxon>
        <taxon>Stylonematophyceae</taxon>
        <taxon>Stylonematales</taxon>
        <taxon>Stylonemataceae</taxon>
        <taxon>Rhodosorus</taxon>
    </lineage>
</organism>
<evidence type="ECO:0000256" key="1">
    <source>
        <dbReference type="ARBA" id="ARBA00004514"/>
    </source>
</evidence>
<dbReference type="InterPro" id="IPR027417">
    <property type="entry name" value="P-loop_NTPase"/>
</dbReference>
<proteinExistence type="inferred from homology"/>